<evidence type="ECO:0000313" key="4">
    <source>
        <dbReference type="Proteomes" id="UP001280121"/>
    </source>
</evidence>
<dbReference type="EMBL" id="JANJYI010000007">
    <property type="protein sequence ID" value="KAK2641922.1"/>
    <property type="molecule type" value="Genomic_DNA"/>
</dbReference>
<evidence type="ECO:0000256" key="1">
    <source>
        <dbReference type="SAM" id="MobiDB-lite"/>
    </source>
</evidence>
<dbReference type="AlphaFoldDB" id="A0AAD9TTW8"/>
<keyword evidence="4" id="KW-1185">Reference proteome</keyword>
<dbReference type="PANTHER" id="PTHR23272">
    <property type="entry name" value="BED FINGER-RELATED"/>
    <property type="match status" value="1"/>
</dbReference>
<evidence type="ECO:0000259" key="2">
    <source>
        <dbReference type="Pfam" id="PF05699"/>
    </source>
</evidence>
<comment type="caution">
    <text evidence="3">The sequence shown here is derived from an EMBL/GenBank/DDBJ whole genome shotgun (WGS) entry which is preliminary data.</text>
</comment>
<reference evidence="3" key="1">
    <citation type="journal article" date="2023" name="Plant J.">
        <title>Genome sequences and population genomics provide insights into the demographic history, inbreeding, and mutation load of two 'living fossil' tree species of Dipteronia.</title>
        <authorList>
            <person name="Feng Y."/>
            <person name="Comes H.P."/>
            <person name="Chen J."/>
            <person name="Zhu S."/>
            <person name="Lu R."/>
            <person name="Zhang X."/>
            <person name="Li P."/>
            <person name="Qiu J."/>
            <person name="Olsen K.M."/>
            <person name="Qiu Y."/>
        </authorList>
    </citation>
    <scope>NUCLEOTIDE SEQUENCE</scope>
    <source>
        <strain evidence="3">KIB01</strain>
    </source>
</reference>
<evidence type="ECO:0000313" key="3">
    <source>
        <dbReference type="EMBL" id="KAK2641922.1"/>
    </source>
</evidence>
<sequence length="155" mass="17401">MPSFICGNILRSTMKAWIVRVRVSLLSQKTKKLRDSSSSSSSSVSYSEIETYHNTSFEFMGDGDVEKFDILHWWKGHERHFSILTIIAKQILGTQVSIVAIEQEFSVGGNILDARCLLLSPQSILLMIGPRHKTDNKSSNTKYSTISSTMTTPIE</sequence>
<dbReference type="SUPFAM" id="SSF53098">
    <property type="entry name" value="Ribonuclease H-like"/>
    <property type="match status" value="1"/>
</dbReference>
<dbReference type="PANTHER" id="PTHR23272:SF184">
    <property type="entry name" value="OS03G0311250 PROTEIN"/>
    <property type="match status" value="1"/>
</dbReference>
<dbReference type="InterPro" id="IPR008906">
    <property type="entry name" value="HATC_C_dom"/>
</dbReference>
<proteinExistence type="predicted"/>
<feature type="domain" description="HAT C-terminal dimerisation" evidence="2">
    <location>
        <begin position="63"/>
        <end position="126"/>
    </location>
</feature>
<dbReference type="InterPro" id="IPR012337">
    <property type="entry name" value="RNaseH-like_sf"/>
</dbReference>
<name>A0AAD9TTW8_9ROSI</name>
<organism evidence="3 4">
    <name type="scientific">Dipteronia dyeriana</name>
    <dbReference type="NCBI Taxonomy" id="168575"/>
    <lineage>
        <taxon>Eukaryota</taxon>
        <taxon>Viridiplantae</taxon>
        <taxon>Streptophyta</taxon>
        <taxon>Embryophyta</taxon>
        <taxon>Tracheophyta</taxon>
        <taxon>Spermatophyta</taxon>
        <taxon>Magnoliopsida</taxon>
        <taxon>eudicotyledons</taxon>
        <taxon>Gunneridae</taxon>
        <taxon>Pentapetalae</taxon>
        <taxon>rosids</taxon>
        <taxon>malvids</taxon>
        <taxon>Sapindales</taxon>
        <taxon>Sapindaceae</taxon>
        <taxon>Hippocastanoideae</taxon>
        <taxon>Acereae</taxon>
        <taxon>Dipteronia</taxon>
    </lineage>
</organism>
<dbReference type="Pfam" id="PF05699">
    <property type="entry name" value="Dimer_Tnp_hAT"/>
    <property type="match status" value="1"/>
</dbReference>
<feature type="region of interest" description="Disordered" evidence="1">
    <location>
        <begin position="136"/>
        <end position="155"/>
    </location>
</feature>
<dbReference type="Proteomes" id="UP001280121">
    <property type="component" value="Unassembled WGS sequence"/>
</dbReference>
<feature type="compositionally biased region" description="Polar residues" evidence="1">
    <location>
        <begin position="137"/>
        <end position="155"/>
    </location>
</feature>
<accession>A0AAD9TTW8</accession>
<dbReference type="GO" id="GO:0046983">
    <property type="term" value="F:protein dimerization activity"/>
    <property type="evidence" value="ECO:0007669"/>
    <property type="project" value="InterPro"/>
</dbReference>
<protein>
    <recommendedName>
        <fullName evidence="2">HAT C-terminal dimerisation domain-containing protein</fullName>
    </recommendedName>
</protein>
<gene>
    <name evidence="3" type="ORF">Ddye_023685</name>
</gene>